<name>A0AAN9MWY1_CANGL</name>
<dbReference type="Proteomes" id="UP001367508">
    <property type="component" value="Unassembled WGS sequence"/>
</dbReference>
<dbReference type="EMBL" id="JAYMYQ010000001">
    <property type="protein sequence ID" value="KAK7361496.1"/>
    <property type="molecule type" value="Genomic_DNA"/>
</dbReference>
<protein>
    <submittedName>
        <fullName evidence="1">Uncharacterized protein</fullName>
    </submittedName>
</protein>
<evidence type="ECO:0000313" key="1">
    <source>
        <dbReference type="EMBL" id="KAK7361496.1"/>
    </source>
</evidence>
<accession>A0AAN9MWY1</accession>
<gene>
    <name evidence="1" type="ORF">VNO77_03564</name>
</gene>
<dbReference type="AlphaFoldDB" id="A0AAN9MWY1"/>
<sequence length="201" mass="22740">MPVGAQSVGAEVGIFEHDSPVGSPLWAQHEPTLMAYENCLWPLSNAHLQKHPWLLRRSEHMQELTECQDRVQPPFNDLILPYVAIRAWLPMSGPFSNVMMKWRVTQGAWSDARFSDLSNPRTSSCATRIRIGGHMKGNKENCCTPQAGLGFHSRPLHHMYACFHDGNLVCFESPLLRRTRNHMTSILQRKTGPLLPCATIE</sequence>
<keyword evidence="2" id="KW-1185">Reference proteome</keyword>
<organism evidence="1 2">
    <name type="scientific">Canavalia gladiata</name>
    <name type="common">Sword bean</name>
    <name type="synonym">Dolichos gladiatus</name>
    <dbReference type="NCBI Taxonomy" id="3824"/>
    <lineage>
        <taxon>Eukaryota</taxon>
        <taxon>Viridiplantae</taxon>
        <taxon>Streptophyta</taxon>
        <taxon>Embryophyta</taxon>
        <taxon>Tracheophyta</taxon>
        <taxon>Spermatophyta</taxon>
        <taxon>Magnoliopsida</taxon>
        <taxon>eudicotyledons</taxon>
        <taxon>Gunneridae</taxon>
        <taxon>Pentapetalae</taxon>
        <taxon>rosids</taxon>
        <taxon>fabids</taxon>
        <taxon>Fabales</taxon>
        <taxon>Fabaceae</taxon>
        <taxon>Papilionoideae</taxon>
        <taxon>50 kb inversion clade</taxon>
        <taxon>NPAAA clade</taxon>
        <taxon>indigoferoid/millettioid clade</taxon>
        <taxon>Phaseoleae</taxon>
        <taxon>Canavalia</taxon>
    </lineage>
</organism>
<proteinExistence type="predicted"/>
<reference evidence="1 2" key="1">
    <citation type="submission" date="2024-01" db="EMBL/GenBank/DDBJ databases">
        <title>The genomes of 5 underutilized Papilionoideae crops provide insights into root nodulation and disease resistanc.</title>
        <authorList>
            <person name="Jiang F."/>
        </authorList>
    </citation>
    <scope>NUCLEOTIDE SEQUENCE [LARGE SCALE GENOMIC DNA]</scope>
    <source>
        <strain evidence="1">LVBAO_FW01</strain>
        <tissue evidence="1">Leaves</tissue>
    </source>
</reference>
<comment type="caution">
    <text evidence="1">The sequence shown here is derived from an EMBL/GenBank/DDBJ whole genome shotgun (WGS) entry which is preliminary data.</text>
</comment>
<evidence type="ECO:0000313" key="2">
    <source>
        <dbReference type="Proteomes" id="UP001367508"/>
    </source>
</evidence>